<organism evidence="2 3">
    <name type="scientific">Mycobacterium malmoense</name>
    <dbReference type="NCBI Taxonomy" id="1780"/>
    <lineage>
        <taxon>Bacteria</taxon>
        <taxon>Bacillati</taxon>
        <taxon>Actinomycetota</taxon>
        <taxon>Actinomycetes</taxon>
        <taxon>Mycobacteriales</taxon>
        <taxon>Mycobacteriaceae</taxon>
        <taxon>Mycobacterium</taxon>
    </lineage>
</organism>
<proteinExistence type="predicted"/>
<reference evidence="2 3" key="1">
    <citation type="submission" date="2017-02" db="EMBL/GenBank/DDBJ databases">
        <title>The new phylogeny of genus Mycobacterium.</title>
        <authorList>
            <person name="Tortoli E."/>
            <person name="Trovato A."/>
            <person name="Cirillo D.M."/>
        </authorList>
    </citation>
    <scope>NUCLEOTIDE SEQUENCE [LARGE SCALE GENOMIC DNA]</scope>
    <source>
        <strain evidence="2 3">IP1130001</strain>
    </source>
</reference>
<sequence>MPSSRPFGLRIGAVSRPFVLRCHADQFVRTYRLPARRPVKHPRQIPSARIQSGAEPNRIGRNSGHGFVTNRMTIL</sequence>
<gene>
    <name evidence="2" type="ORF">BST29_09335</name>
</gene>
<keyword evidence="3" id="KW-1185">Reference proteome</keyword>
<dbReference type="Proteomes" id="UP000243140">
    <property type="component" value="Unassembled WGS sequence"/>
</dbReference>
<comment type="caution">
    <text evidence="2">The sequence shown here is derived from an EMBL/GenBank/DDBJ whole genome shotgun (WGS) entry which is preliminary data.</text>
</comment>
<protein>
    <submittedName>
        <fullName evidence="2">Uncharacterized protein</fullName>
    </submittedName>
</protein>
<evidence type="ECO:0000313" key="2">
    <source>
        <dbReference type="EMBL" id="ORA83724.1"/>
    </source>
</evidence>
<dbReference type="EMBL" id="MVHV01000007">
    <property type="protein sequence ID" value="ORA83724.1"/>
    <property type="molecule type" value="Genomic_DNA"/>
</dbReference>
<feature type="region of interest" description="Disordered" evidence="1">
    <location>
        <begin position="38"/>
        <end position="65"/>
    </location>
</feature>
<accession>A0ABX3STG4</accession>
<evidence type="ECO:0000256" key="1">
    <source>
        <dbReference type="SAM" id="MobiDB-lite"/>
    </source>
</evidence>
<evidence type="ECO:0000313" key="3">
    <source>
        <dbReference type="Proteomes" id="UP000243140"/>
    </source>
</evidence>
<name>A0ABX3STG4_MYCMA</name>